<protein>
    <submittedName>
        <fullName evidence="2">Uncharacterized protein</fullName>
    </submittedName>
</protein>
<evidence type="ECO:0000313" key="2">
    <source>
        <dbReference type="EMBL" id="MQL68811.1"/>
    </source>
</evidence>
<dbReference type="Gene3D" id="2.40.70.10">
    <property type="entry name" value="Acid Proteases"/>
    <property type="match status" value="1"/>
</dbReference>
<keyword evidence="3" id="KW-1185">Reference proteome</keyword>
<gene>
    <name evidence="2" type="ORF">Taro_001101</name>
</gene>
<dbReference type="CDD" id="cd00303">
    <property type="entry name" value="retropepsin_like"/>
    <property type="match status" value="1"/>
</dbReference>
<evidence type="ECO:0000256" key="1">
    <source>
        <dbReference type="SAM" id="MobiDB-lite"/>
    </source>
</evidence>
<comment type="caution">
    <text evidence="2">The sequence shown here is derived from an EMBL/GenBank/DDBJ whole genome shotgun (WGS) entry which is preliminary data.</text>
</comment>
<feature type="region of interest" description="Disordered" evidence="1">
    <location>
        <begin position="1"/>
        <end position="95"/>
    </location>
</feature>
<proteinExistence type="predicted"/>
<feature type="compositionally biased region" description="Polar residues" evidence="1">
    <location>
        <begin position="20"/>
        <end position="32"/>
    </location>
</feature>
<dbReference type="EMBL" id="NMUH01000022">
    <property type="protein sequence ID" value="MQL68811.1"/>
    <property type="molecule type" value="Genomic_DNA"/>
</dbReference>
<dbReference type="AlphaFoldDB" id="A0A843TDS6"/>
<dbReference type="PANTHER" id="PTHR33240:SF15">
    <property type="entry name" value="GAG-PRO-LIKE PROTEIN"/>
    <property type="match status" value="1"/>
</dbReference>
<dbReference type="OrthoDB" id="786951at2759"/>
<dbReference type="Proteomes" id="UP000652761">
    <property type="component" value="Unassembled WGS sequence"/>
</dbReference>
<accession>A0A843TDS6</accession>
<dbReference type="PANTHER" id="PTHR33240">
    <property type="entry name" value="OS08G0508500 PROTEIN"/>
    <property type="match status" value="1"/>
</dbReference>
<reference evidence="2" key="1">
    <citation type="submission" date="2017-07" db="EMBL/GenBank/DDBJ databases">
        <title>Taro Niue Genome Assembly and Annotation.</title>
        <authorList>
            <person name="Atibalentja N."/>
            <person name="Keating K."/>
            <person name="Fields C.J."/>
        </authorList>
    </citation>
    <scope>NUCLEOTIDE SEQUENCE</scope>
    <source>
        <strain evidence="2">Niue_2</strain>
        <tissue evidence="2">Leaf</tissue>
    </source>
</reference>
<dbReference type="InterPro" id="IPR021109">
    <property type="entry name" value="Peptidase_aspartic_dom_sf"/>
</dbReference>
<name>A0A843TDS6_COLES</name>
<feature type="compositionally biased region" description="Low complexity" evidence="1">
    <location>
        <begin position="33"/>
        <end position="54"/>
    </location>
</feature>
<sequence length="967" mass="107181">MFETPKTRYAKKPQGPVTEGIQTNEQVGAVSNPQGPIGRSQQPQQPQQPWNNNRQPPPQGQNPPQDQRQYSQVPPPQNGFAPRKPNGPKRAQYPPLPESLADVFAALMSLNALRLPPEKPNWNMATDQTKYCVYHRHPGHNVSDCFQFRDIIYDLHEQNQIDWAEMKRLIQTLRDQQGMNDIDCLGSGRRHLGVKPRPLSQCQRPDMDANTNSGVQRYGRQSLWPACAAELQASEARQANHWGMSPNGSEGCPITLVDPAIYCDKKEAGAKEKVSPSPPCCRAHPRTRRKVILEAILQLLGTAQGGPWTPVMSLASIGHAADPESVARDRRLVPLDRTVHINLSTSVGYMSHYDDALYTDGDWYNRTAPLLANPSILDTSPSPLHHNLALRSGRMFHRMYPNASVAMPGQPIQQTSTQQQQDMEEVEPVPGTQYDILKHLDQTPAKISILELIKRSQTHQDALKAFLQRVMVSEDMNPDNLPSVLSIVNKGPTITFSDGELAAPEARKMPLCVTLTINKVAIDASLVDTGASINVCPLNTLRACNISERHLQPTPTTIAAYDNSQRACHGVITLQAELGPLVMSVEFYVLDIDHTYKAILGRPWIESLGAVPSTTHQCLMFPFQVRIVKVKSVTTTHTVEAVERVLPSVWPSNKPVISILDMNYPWAYTFSSNRPIVSPSVAAARKDGSANAKGWDIMFRIGYHTVKGLGTHLQGRVKAVTGTRKSTKHGLGYTIWAALSSTSQSDQGPLTWTLYDHFVRGLVQLGYNTMVKEVPSSAYQVLEAQRPGKKKRAETDPEAQYLEDLISAVSLLFKESEAEAEKPELEDLISAASRLFVEEDVSQTTVSASATTTKRQLLGFVEEFVQEAVVLNIEDMHLEEGLDDGFGIYEIVDEDDPLNEGDCCSISPPPLPSWALPSPCRRLSSSSFLHLLEEPAKYCPTEAPVARLTLAPLRLRLRERPMSVTIC</sequence>
<organism evidence="2 3">
    <name type="scientific">Colocasia esculenta</name>
    <name type="common">Wild taro</name>
    <name type="synonym">Arum esculentum</name>
    <dbReference type="NCBI Taxonomy" id="4460"/>
    <lineage>
        <taxon>Eukaryota</taxon>
        <taxon>Viridiplantae</taxon>
        <taxon>Streptophyta</taxon>
        <taxon>Embryophyta</taxon>
        <taxon>Tracheophyta</taxon>
        <taxon>Spermatophyta</taxon>
        <taxon>Magnoliopsida</taxon>
        <taxon>Liliopsida</taxon>
        <taxon>Araceae</taxon>
        <taxon>Aroideae</taxon>
        <taxon>Colocasieae</taxon>
        <taxon>Colocasia</taxon>
    </lineage>
</organism>
<evidence type="ECO:0000313" key="3">
    <source>
        <dbReference type="Proteomes" id="UP000652761"/>
    </source>
</evidence>
<dbReference type="SUPFAM" id="SSF50630">
    <property type="entry name" value="Acid proteases"/>
    <property type="match status" value="1"/>
</dbReference>